<name>A0ABV0FVU2_9BURK</name>
<comment type="caution">
    <text evidence="4">The sequence shown here is derived from an EMBL/GenBank/DDBJ whole genome shotgun (WGS) entry which is preliminary data.</text>
</comment>
<dbReference type="RefSeq" id="WP_347702871.1">
    <property type="nucleotide sequence ID" value="NZ_JBDPZD010000001.1"/>
</dbReference>
<dbReference type="InterPro" id="IPR051534">
    <property type="entry name" value="CBASS_pafABC_assoc_protein"/>
</dbReference>
<dbReference type="Pfam" id="PF26107">
    <property type="entry name" value="BrxR_CTD"/>
    <property type="match status" value="1"/>
</dbReference>
<dbReference type="PROSITE" id="PS52050">
    <property type="entry name" value="WYL"/>
    <property type="match status" value="1"/>
</dbReference>
<dbReference type="PANTHER" id="PTHR34580">
    <property type="match status" value="1"/>
</dbReference>
<feature type="domain" description="DNA-binding transcriptional repressor CapW C-terminal dimerisation" evidence="2">
    <location>
        <begin position="245"/>
        <end position="312"/>
    </location>
</feature>
<evidence type="ECO:0000259" key="2">
    <source>
        <dbReference type="Pfam" id="PF26107"/>
    </source>
</evidence>
<evidence type="ECO:0000313" key="4">
    <source>
        <dbReference type="EMBL" id="MEO3690036.1"/>
    </source>
</evidence>
<reference evidence="4 5" key="1">
    <citation type="submission" date="2024-05" db="EMBL/GenBank/DDBJ databases">
        <title>Roseateles sp. DJS-2-20 16S ribosomal RNA gene Genome sequencing and assembly.</title>
        <authorList>
            <person name="Woo H."/>
        </authorList>
    </citation>
    <scope>NUCLEOTIDE SEQUENCE [LARGE SCALE GENOMIC DNA]</scope>
    <source>
        <strain evidence="4 5">DJS-2-20</strain>
    </source>
</reference>
<accession>A0ABV0FVU2</accession>
<feature type="domain" description="WYL" evidence="1">
    <location>
        <begin position="159"/>
        <end position="225"/>
    </location>
</feature>
<dbReference type="Pfam" id="PF13280">
    <property type="entry name" value="WYL"/>
    <property type="match status" value="1"/>
</dbReference>
<dbReference type="InterPro" id="IPR026881">
    <property type="entry name" value="WYL_dom"/>
</dbReference>
<dbReference type="Pfam" id="PF26109">
    <property type="entry name" value="WHD_BrxR"/>
    <property type="match status" value="1"/>
</dbReference>
<evidence type="ECO:0000259" key="1">
    <source>
        <dbReference type="Pfam" id="PF13280"/>
    </source>
</evidence>
<sequence length="339" mass="38190">MLRTSCTAVAGALQCVQFLYGSRNWMKQDMATDDITAKTTERWGPERRLEFIDFRLRWDGRMNRAELAEHFGISMQQASADLARYAELAPDNLAYDKSAKAYRATPGFKPLSPASDARHYLGQLMDVAAGTASSAASFIGWLPPSDVIHYPARAVSTPTLLQILWSIRDRQEVRITYQSMRRPSASAIWIAPHALGSDGLRWHARAWSHADGEFRDFVLSRIQTISSVRASDVKPADDTLWFEHVDIVIRPRDGLTPDQRRAIEIDHGMKKGRLVIHCRKALVLYVLRQLHLDRPGTAPLLEQPLEYEDTPELQALIAAARKQPETGPHPIAHKESSHV</sequence>
<dbReference type="EMBL" id="JBDPZD010000001">
    <property type="protein sequence ID" value="MEO3690036.1"/>
    <property type="molecule type" value="Genomic_DNA"/>
</dbReference>
<dbReference type="InterPro" id="IPR059019">
    <property type="entry name" value="WHD_CapW"/>
</dbReference>
<organism evidence="4 5">
    <name type="scientific">Roseateles paludis</name>
    <dbReference type="NCBI Taxonomy" id="3145238"/>
    <lineage>
        <taxon>Bacteria</taxon>
        <taxon>Pseudomonadati</taxon>
        <taxon>Pseudomonadota</taxon>
        <taxon>Betaproteobacteria</taxon>
        <taxon>Burkholderiales</taxon>
        <taxon>Sphaerotilaceae</taxon>
        <taxon>Roseateles</taxon>
    </lineage>
</organism>
<proteinExistence type="predicted"/>
<gene>
    <name evidence="4" type="ORF">ABDJ85_01055</name>
</gene>
<dbReference type="InterPro" id="IPR059020">
    <property type="entry name" value="CapW_CTD"/>
</dbReference>
<dbReference type="Proteomes" id="UP001495147">
    <property type="component" value="Unassembled WGS sequence"/>
</dbReference>
<dbReference type="PANTHER" id="PTHR34580:SF3">
    <property type="entry name" value="PROTEIN PAFB"/>
    <property type="match status" value="1"/>
</dbReference>
<evidence type="ECO:0000259" key="3">
    <source>
        <dbReference type="Pfam" id="PF26109"/>
    </source>
</evidence>
<feature type="domain" description="DNA-binding transcriptional repressor CapW winged helix-turn-helix" evidence="3">
    <location>
        <begin position="46"/>
        <end position="124"/>
    </location>
</feature>
<evidence type="ECO:0000313" key="5">
    <source>
        <dbReference type="Proteomes" id="UP001495147"/>
    </source>
</evidence>
<protein>
    <submittedName>
        <fullName evidence="4">WYL domain-containing protein</fullName>
    </submittedName>
</protein>
<keyword evidence="5" id="KW-1185">Reference proteome</keyword>